<dbReference type="AlphaFoldDB" id="A0A364VCA6"/>
<feature type="transmembrane region" description="Helical" evidence="1">
    <location>
        <begin position="40"/>
        <end position="58"/>
    </location>
</feature>
<evidence type="ECO:0000313" key="2">
    <source>
        <dbReference type="EMBL" id="RAV34267.1"/>
    </source>
</evidence>
<keyword evidence="1" id="KW-1133">Transmembrane helix</keyword>
<accession>A0A364VCA6</accession>
<evidence type="ECO:0008006" key="4">
    <source>
        <dbReference type="Google" id="ProtNLM"/>
    </source>
</evidence>
<proteinExistence type="predicted"/>
<dbReference type="Proteomes" id="UP000251047">
    <property type="component" value="Unassembled WGS sequence"/>
</dbReference>
<organism evidence="2 3">
    <name type="scientific">Corynebacterium heidelbergense</name>
    <dbReference type="NCBI Taxonomy" id="2055947"/>
    <lineage>
        <taxon>Bacteria</taxon>
        <taxon>Bacillati</taxon>
        <taxon>Actinomycetota</taxon>
        <taxon>Actinomycetes</taxon>
        <taxon>Mycobacteriales</taxon>
        <taxon>Corynebacteriaceae</taxon>
        <taxon>Corynebacterium</taxon>
    </lineage>
</organism>
<gene>
    <name evidence="2" type="ORF">CWC39_04240</name>
</gene>
<reference evidence="2 3" key="1">
    <citation type="journal article" date="2018" name="Syst. Appl. Microbiol.">
        <title>Corynebacterium heidelbergense sp. nov., isolated from the preen glands of Egyptian geese (Alopochen aegyptiacus).</title>
        <authorList>
            <person name="Braun M.S."/>
            <person name="Wang E."/>
            <person name="Zimmermann S."/>
            <person name="Wink M."/>
        </authorList>
    </citation>
    <scope>NUCLEOTIDE SEQUENCE [LARGE SCALE GENOMIC DNA]</scope>
    <source>
        <strain evidence="2 3">DSM 104638</strain>
    </source>
</reference>
<keyword evidence="1" id="KW-0812">Transmembrane</keyword>
<dbReference type="EMBL" id="PHQP01000022">
    <property type="protein sequence ID" value="RAV34267.1"/>
    <property type="molecule type" value="Genomic_DNA"/>
</dbReference>
<evidence type="ECO:0000313" key="3">
    <source>
        <dbReference type="Proteomes" id="UP000251047"/>
    </source>
</evidence>
<keyword evidence="1" id="KW-0472">Membrane</keyword>
<protein>
    <recommendedName>
        <fullName evidence="4">Holin</fullName>
    </recommendedName>
</protein>
<comment type="caution">
    <text evidence="2">The sequence shown here is derived from an EMBL/GenBank/DDBJ whole genome shotgun (WGS) entry which is preliminary data.</text>
</comment>
<evidence type="ECO:0000256" key="1">
    <source>
        <dbReference type="SAM" id="Phobius"/>
    </source>
</evidence>
<sequence length="125" mass="13225">MKHTMSQPWLWRRIIYLATAAGLTAAAATGIITQDQIDGLLAQAVPFIGAVVTLFAAANTHRGSDSTATDEDLAIITANAHQQPTPDQLASAVVQQLHNIDQTGQHALGEAQGAVQAYVDRVRGQ</sequence>
<name>A0A364VCA6_9CORY</name>